<keyword evidence="8 10" id="KW-0413">Isomerase</keyword>
<accession>A0A6N7PZM3</accession>
<evidence type="ECO:0000256" key="1">
    <source>
        <dbReference type="ARBA" id="ARBA00000083"/>
    </source>
</evidence>
<dbReference type="SUPFAM" id="SSF51735">
    <property type="entry name" value="NAD(P)-binding Rossmann-fold domains"/>
    <property type="match status" value="1"/>
</dbReference>
<evidence type="ECO:0000259" key="11">
    <source>
        <dbReference type="Pfam" id="PF01370"/>
    </source>
</evidence>
<evidence type="ECO:0000256" key="8">
    <source>
        <dbReference type="ARBA" id="ARBA00023235"/>
    </source>
</evidence>
<comment type="cofactor">
    <cofactor evidence="2 10">
        <name>NAD(+)</name>
        <dbReference type="ChEBI" id="CHEBI:57540"/>
    </cofactor>
</comment>
<dbReference type="Gene3D" id="3.40.50.720">
    <property type="entry name" value="NAD(P)-binding Rossmann-like Domain"/>
    <property type="match status" value="1"/>
</dbReference>
<dbReference type="RefSeq" id="WP_153823144.1">
    <property type="nucleotide sequence ID" value="NZ_WJIE01000011.1"/>
</dbReference>
<evidence type="ECO:0000256" key="4">
    <source>
        <dbReference type="ARBA" id="ARBA00007637"/>
    </source>
</evidence>
<evidence type="ECO:0000256" key="5">
    <source>
        <dbReference type="ARBA" id="ARBA00013189"/>
    </source>
</evidence>
<dbReference type="Gene3D" id="3.90.25.10">
    <property type="entry name" value="UDP-galactose 4-epimerase, domain 1"/>
    <property type="match status" value="1"/>
</dbReference>
<comment type="pathway">
    <text evidence="3 10">Carbohydrate metabolism; galactose metabolism.</text>
</comment>
<keyword evidence="7 10" id="KW-0520">NAD</keyword>
<dbReference type="InterPro" id="IPR005886">
    <property type="entry name" value="UDP_G4E"/>
</dbReference>
<evidence type="ECO:0000256" key="3">
    <source>
        <dbReference type="ARBA" id="ARBA00004947"/>
    </source>
</evidence>
<dbReference type="NCBIfam" id="TIGR01179">
    <property type="entry name" value="galE"/>
    <property type="match status" value="1"/>
</dbReference>
<dbReference type="UniPathway" id="UPA00214"/>
<dbReference type="Proteomes" id="UP000440224">
    <property type="component" value="Unassembled WGS sequence"/>
</dbReference>
<dbReference type="OrthoDB" id="9801785at2"/>
<proteinExistence type="inferred from homology"/>
<evidence type="ECO:0000256" key="9">
    <source>
        <dbReference type="ARBA" id="ARBA00023277"/>
    </source>
</evidence>
<dbReference type="InterPro" id="IPR001509">
    <property type="entry name" value="Epimerase_deHydtase"/>
</dbReference>
<protein>
    <recommendedName>
        <fullName evidence="6 10">UDP-glucose 4-epimerase</fullName>
        <ecNumber evidence="5 10">5.1.3.2</ecNumber>
    </recommendedName>
</protein>
<evidence type="ECO:0000313" key="13">
    <source>
        <dbReference type="Proteomes" id="UP000440224"/>
    </source>
</evidence>
<dbReference type="EMBL" id="WJIE01000011">
    <property type="protein sequence ID" value="MRG96336.1"/>
    <property type="molecule type" value="Genomic_DNA"/>
</dbReference>
<comment type="caution">
    <text evidence="12">The sequence shown here is derived from an EMBL/GenBank/DDBJ whole genome shotgun (WGS) entry which is preliminary data.</text>
</comment>
<comment type="catalytic activity">
    <reaction evidence="1 10">
        <text>UDP-alpha-D-glucose = UDP-alpha-D-galactose</text>
        <dbReference type="Rhea" id="RHEA:22168"/>
        <dbReference type="ChEBI" id="CHEBI:58885"/>
        <dbReference type="ChEBI" id="CHEBI:66914"/>
        <dbReference type="EC" id="5.1.3.2"/>
    </reaction>
</comment>
<reference evidence="12 13" key="1">
    <citation type="submission" date="2019-10" db="EMBL/GenBank/DDBJ databases">
        <title>A soil myxobacterium in the family Polyangiaceae.</title>
        <authorList>
            <person name="Li Y."/>
            <person name="Wang J."/>
        </authorList>
    </citation>
    <scope>NUCLEOTIDE SEQUENCE [LARGE SCALE GENOMIC DNA]</scope>
    <source>
        <strain evidence="12 13">DSM 14734</strain>
    </source>
</reference>
<dbReference type="InterPro" id="IPR036291">
    <property type="entry name" value="NAD(P)-bd_dom_sf"/>
</dbReference>
<evidence type="ECO:0000256" key="7">
    <source>
        <dbReference type="ARBA" id="ARBA00023027"/>
    </source>
</evidence>
<dbReference type="GO" id="GO:0033499">
    <property type="term" value="P:galactose catabolic process via UDP-galactose, Leloir pathway"/>
    <property type="evidence" value="ECO:0007669"/>
    <property type="project" value="TreeGrafter"/>
</dbReference>
<dbReference type="Pfam" id="PF01370">
    <property type="entry name" value="Epimerase"/>
    <property type="match status" value="1"/>
</dbReference>
<evidence type="ECO:0000313" key="12">
    <source>
        <dbReference type="EMBL" id="MRG96336.1"/>
    </source>
</evidence>
<gene>
    <name evidence="12" type="primary">galE</name>
    <name evidence="12" type="ORF">GF068_31095</name>
</gene>
<comment type="similarity">
    <text evidence="4 10">Belongs to the NAD(P)-dependent epimerase/dehydratase family.</text>
</comment>
<organism evidence="12 13">
    <name type="scientific">Polyangium spumosum</name>
    <dbReference type="NCBI Taxonomy" id="889282"/>
    <lineage>
        <taxon>Bacteria</taxon>
        <taxon>Pseudomonadati</taxon>
        <taxon>Myxococcota</taxon>
        <taxon>Polyangia</taxon>
        <taxon>Polyangiales</taxon>
        <taxon>Polyangiaceae</taxon>
        <taxon>Polyangium</taxon>
    </lineage>
</organism>
<dbReference type="PANTHER" id="PTHR43725:SF53">
    <property type="entry name" value="UDP-ARABINOSE 4-EPIMERASE 1"/>
    <property type="match status" value="1"/>
</dbReference>
<comment type="subunit">
    <text evidence="10">Homodimer.</text>
</comment>
<dbReference type="CDD" id="cd05247">
    <property type="entry name" value="UDP_G4E_1_SDR_e"/>
    <property type="match status" value="1"/>
</dbReference>
<feature type="domain" description="NAD-dependent epimerase/dehydratase" evidence="11">
    <location>
        <begin position="8"/>
        <end position="259"/>
    </location>
</feature>
<dbReference type="AlphaFoldDB" id="A0A6N7PZM3"/>
<dbReference type="EC" id="5.1.3.2" evidence="5 10"/>
<evidence type="ECO:0000256" key="6">
    <source>
        <dbReference type="ARBA" id="ARBA00018569"/>
    </source>
</evidence>
<dbReference type="PANTHER" id="PTHR43725">
    <property type="entry name" value="UDP-GLUCOSE 4-EPIMERASE"/>
    <property type="match status" value="1"/>
</dbReference>
<name>A0A6N7PZM3_9BACT</name>
<sequence length="332" mass="35802">MTTVRRTVLVTGGAGYIGSHAALALAERGYRPLVLDNLSKGHHEPIEQALGAPVIQADTRDRAALDAIFARERIDAVMHFAAFIEVGESVADPLRYYENNVSGTVTLLQAMQAAGVGTFVFSSTCATYGVPEVIPIPEDHPQNPLNPYGRSKLVVEAILSECETAWGLRSVSFRYFNAAGAHPSGLLGEDHDPETHLIPLVLHAALGKRPSIRIFGEDYDTPDGTCIRDYVHVSDLADAHVLGLEYLLGGGASMAVNLGNGRGFSVREVIAAAERVTGRTIVVEKAARRAGDSPALVGSSERARTRLGWSPRYPELETIIAHAWAWHQKKHG</sequence>
<keyword evidence="9 10" id="KW-0119">Carbohydrate metabolism</keyword>
<keyword evidence="13" id="KW-1185">Reference proteome</keyword>
<dbReference type="GO" id="GO:0003978">
    <property type="term" value="F:UDP-glucose 4-epimerase activity"/>
    <property type="evidence" value="ECO:0007669"/>
    <property type="project" value="UniProtKB-UniRule"/>
</dbReference>
<evidence type="ECO:0000256" key="10">
    <source>
        <dbReference type="RuleBase" id="RU366046"/>
    </source>
</evidence>
<evidence type="ECO:0000256" key="2">
    <source>
        <dbReference type="ARBA" id="ARBA00001911"/>
    </source>
</evidence>